<organism evidence="2 3">
    <name type="scientific">Eumeta variegata</name>
    <name type="common">Bagworm moth</name>
    <name type="synonym">Eumeta japonica</name>
    <dbReference type="NCBI Taxonomy" id="151549"/>
    <lineage>
        <taxon>Eukaryota</taxon>
        <taxon>Metazoa</taxon>
        <taxon>Ecdysozoa</taxon>
        <taxon>Arthropoda</taxon>
        <taxon>Hexapoda</taxon>
        <taxon>Insecta</taxon>
        <taxon>Pterygota</taxon>
        <taxon>Neoptera</taxon>
        <taxon>Endopterygota</taxon>
        <taxon>Lepidoptera</taxon>
        <taxon>Glossata</taxon>
        <taxon>Ditrysia</taxon>
        <taxon>Tineoidea</taxon>
        <taxon>Psychidae</taxon>
        <taxon>Oiketicinae</taxon>
        <taxon>Eumeta</taxon>
    </lineage>
</organism>
<dbReference type="Proteomes" id="UP000299102">
    <property type="component" value="Unassembled WGS sequence"/>
</dbReference>
<proteinExistence type="predicted"/>
<dbReference type="AlphaFoldDB" id="A0A4C1TPQ4"/>
<dbReference type="EMBL" id="BGZK01000075">
    <property type="protein sequence ID" value="GBP15936.1"/>
    <property type="molecule type" value="Genomic_DNA"/>
</dbReference>
<reference evidence="2 3" key="1">
    <citation type="journal article" date="2019" name="Commun. Biol.">
        <title>The bagworm genome reveals a unique fibroin gene that provides high tensile strength.</title>
        <authorList>
            <person name="Kono N."/>
            <person name="Nakamura H."/>
            <person name="Ohtoshi R."/>
            <person name="Tomita M."/>
            <person name="Numata K."/>
            <person name="Arakawa K."/>
        </authorList>
    </citation>
    <scope>NUCLEOTIDE SEQUENCE [LARGE SCALE GENOMIC DNA]</scope>
</reference>
<evidence type="ECO:0000256" key="1">
    <source>
        <dbReference type="SAM" id="MobiDB-lite"/>
    </source>
</evidence>
<evidence type="ECO:0000313" key="3">
    <source>
        <dbReference type="Proteomes" id="UP000299102"/>
    </source>
</evidence>
<feature type="region of interest" description="Disordered" evidence="1">
    <location>
        <begin position="60"/>
        <end position="87"/>
    </location>
</feature>
<accession>A0A4C1TPQ4</accession>
<name>A0A4C1TPQ4_EUMVA</name>
<keyword evidence="3" id="KW-1185">Reference proteome</keyword>
<evidence type="ECO:0000313" key="2">
    <source>
        <dbReference type="EMBL" id="GBP15936.1"/>
    </source>
</evidence>
<comment type="caution">
    <text evidence="2">The sequence shown here is derived from an EMBL/GenBank/DDBJ whole genome shotgun (WGS) entry which is preliminary data.</text>
</comment>
<sequence>MDCVVSPAPRCRPPTAPVAVETSISDRPNSIARRTFAPCSVDAHPTILMLEIGRLGVLNLKPSTPTRRTAETDDLTTYPSHRANDLV</sequence>
<gene>
    <name evidence="2" type="ORF">EVAR_12520_1</name>
</gene>
<protein>
    <submittedName>
        <fullName evidence="2">Uncharacterized protein</fullName>
    </submittedName>
</protein>